<evidence type="ECO:0000313" key="4">
    <source>
        <dbReference type="Proteomes" id="UP000078596"/>
    </source>
</evidence>
<dbReference type="InterPro" id="IPR050237">
    <property type="entry name" value="ATP-dep_AMP-bd_enzyme"/>
</dbReference>
<dbReference type="PANTHER" id="PTHR43767">
    <property type="entry name" value="LONG-CHAIN-FATTY-ACID--COA LIGASE"/>
    <property type="match status" value="1"/>
</dbReference>
<protein>
    <recommendedName>
        <fullName evidence="2">AMP-dependent synthetase/ligase domain-containing protein</fullName>
    </recommendedName>
</protein>
<gene>
    <name evidence="3" type="ORF">A9404_12180</name>
</gene>
<keyword evidence="1" id="KW-0436">Ligase</keyword>
<dbReference type="GO" id="GO:0016874">
    <property type="term" value="F:ligase activity"/>
    <property type="evidence" value="ECO:0007669"/>
    <property type="project" value="UniProtKB-KW"/>
</dbReference>
<sequence length="468" mass="50629">MVATDAYPLIDYPDLDRVMLYRPGERITAGRFLAEAQYLADLLVGLQPDRPPTAAPVLNLCQDRYRFMVGLAAAAQSGNVSLLPSNHADDTLRHLLECFPDTVCLHDQVEWTLPAPQLAYPTAVPALSSAEAIPAVAGAQQVAFVFTSGSTGRPVPHAKTWGKLVRNVRGAQTALGLDGAVSIVGTVPPQHMFGLESTVLLCMLGGCPLWSGRPFYPADIVAALAEMPEPRMLVTTPFHLQSLLDSGLAIPPIAHLLLATAPLDRALAERAERQLAAPLREIYGCTETGQIATRRPVESLDWTLFPGVLLEVDPLPDDQAADATESGVFRASGGHIEVPIRLADRLDVLSDGRFRLLGRLADQVNIAGKRSALSALTAQLKEIPGVTDGVFFQPDPLPDQAIPRLCALVVAPERTRAEILSALRLRVDPVFLPRPLILVDALPYNETGKLPRAQLQARLDRYRESLKP</sequence>
<dbReference type="InterPro" id="IPR042099">
    <property type="entry name" value="ANL_N_sf"/>
</dbReference>
<evidence type="ECO:0000313" key="3">
    <source>
        <dbReference type="EMBL" id="ANJ68031.1"/>
    </source>
</evidence>
<accession>A0A191ZJF1</accession>
<proteinExistence type="predicted"/>
<dbReference type="InterPro" id="IPR000873">
    <property type="entry name" value="AMP-dep_synth/lig_dom"/>
</dbReference>
<dbReference type="SUPFAM" id="SSF56801">
    <property type="entry name" value="Acetyl-CoA synthetase-like"/>
    <property type="match status" value="1"/>
</dbReference>
<dbReference type="Proteomes" id="UP000078596">
    <property type="component" value="Chromosome"/>
</dbReference>
<dbReference type="AlphaFoldDB" id="A0A191ZJF1"/>
<evidence type="ECO:0000256" key="1">
    <source>
        <dbReference type="ARBA" id="ARBA00022598"/>
    </source>
</evidence>
<dbReference type="Gene3D" id="3.40.50.12780">
    <property type="entry name" value="N-terminal domain of ligase-like"/>
    <property type="match status" value="1"/>
</dbReference>
<dbReference type="InterPro" id="IPR045851">
    <property type="entry name" value="AMP-bd_C_sf"/>
</dbReference>
<name>A0A191ZJF1_9GAMM</name>
<organism evidence="3 4">
    <name type="scientific">Halothiobacillus diazotrophicus</name>
    <dbReference type="NCBI Taxonomy" id="1860122"/>
    <lineage>
        <taxon>Bacteria</taxon>
        <taxon>Pseudomonadati</taxon>
        <taxon>Pseudomonadota</taxon>
        <taxon>Gammaproteobacteria</taxon>
        <taxon>Chromatiales</taxon>
        <taxon>Halothiobacillaceae</taxon>
        <taxon>Halothiobacillus</taxon>
    </lineage>
</organism>
<reference evidence="3 4" key="1">
    <citation type="submission" date="2016-06" db="EMBL/GenBank/DDBJ databases">
        <title>Insight into the functional genes involving in sulfur oxidation in Pearl River water.</title>
        <authorList>
            <person name="Luo J."/>
            <person name="Tan X."/>
            <person name="Lin W."/>
        </authorList>
    </citation>
    <scope>NUCLEOTIDE SEQUENCE [LARGE SCALE GENOMIC DNA]</scope>
    <source>
        <strain evidence="3 4">LS2</strain>
    </source>
</reference>
<evidence type="ECO:0000259" key="2">
    <source>
        <dbReference type="Pfam" id="PF00501"/>
    </source>
</evidence>
<dbReference type="PANTHER" id="PTHR43767:SF8">
    <property type="entry name" value="LONG-CHAIN-FATTY-ACID--COA LIGASE"/>
    <property type="match status" value="1"/>
</dbReference>
<dbReference type="Pfam" id="PF00501">
    <property type="entry name" value="AMP-binding"/>
    <property type="match status" value="1"/>
</dbReference>
<keyword evidence="4" id="KW-1185">Reference proteome</keyword>
<dbReference type="EMBL" id="CP016027">
    <property type="protein sequence ID" value="ANJ68031.1"/>
    <property type="molecule type" value="Genomic_DNA"/>
</dbReference>
<dbReference type="OrthoDB" id="9787658at2"/>
<dbReference type="KEGG" id="haz:A9404_12180"/>
<dbReference type="Gene3D" id="3.30.300.30">
    <property type="match status" value="1"/>
</dbReference>
<dbReference type="STRING" id="1860122.A9404_12180"/>
<feature type="domain" description="AMP-dependent synthetase/ligase" evidence="2">
    <location>
        <begin position="16"/>
        <end position="294"/>
    </location>
</feature>